<feature type="region of interest" description="Disordered" evidence="1">
    <location>
        <begin position="1"/>
        <end position="24"/>
    </location>
</feature>
<protein>
    <submittedName>
        <fullName evidence="2">Uncharacterized protein</fullName>
    </submittedName>
</protein>
<keyword evidence="3" id="KW-1185">Reference proteome</keyword>
<gene>
    <name evidence="2" type="ORF">P7K49_036434</name>
</gene>
<name>A0ABQ9TK90_SAGOE</name>
<organism evidence="2 3">
    <name type="scientific">Saguinus oedipus</name>
    <name type="common">Cotton-top tamarin</name>
    <name type="synonym">Oedipomidas oedipus</name>
    <dbReference type="NCBI Taxonomy" id="9490"/>
    <lineage>
        <taxon>Eukaryota</taxon>
        <taxon>Metazoa</taxon>
        <taxon>Chordata</taxon>
        <taxon>Craniata</taxon>
        <taxon>Vertebrata</taxon>
        <taxon>Euteleostomi</taxon>
        <taxon>Mammalia</taxon>
        <taxon>Eutheria</taxon>
        <taxon>Euarchontoglires</taxon>
        <taxon>Primates</taxon>
        <taxon>Haplorrhini</taxon>
        <taxon>Platyrrhini</taxon>
        <taxon>Cebidae</taxon>
        <taxon>Callitrichinae</taxon>
        <taxon>Saguinus</taxon>
    </lineage>
</organism>
<proteinExistence type="predicted"/>
<comment type="caution">
    <text evidence="2">The sequence shown here is derived from an EMBL/GenBank/DDBJ whole genome shotgun (WGS) entry which is preliminary data.</text>
</comment>
<reference evidence="2 3" key="1">
    <citation type="submission" date="2023-05" db="EMBL/GenBank/DDBJ databases">
        <title>B98-5 Cell Line De Novo Hybrid Assembly: An Optical Mapping Approach.</title>
        <authorList>
            <person name="Kananen K."/>
            <person name="Auerbach J.A."/>
            <person name="Kautto E."/>
            <person name="Blachly J.S."/>
        </authorList>
    </citation>
    <scope>NUCLEOTIDE SEQUENCE [LARGE SCALE GENOMIC DNA]</scope>
    <source>
        <strain evidence="2">B95-8</strain>
        <tissue evidence="2">Cell line</tissue>
    </source>
</reference>
<dbReference type="EMBL" id="JASSZA010000021">
    <property type="protein sequence ID" value="KAK2085134.1"/>
    <property type="molecule type" value="Genomic_DNA"/>
</dbReference>
<accession>A0ABQ9TK90</accession>
<evidence type="ECO:0000313" key="2">
    <source>
        <dbReference type="EMBL" id="KAK2085134.1"/>
    </source>
</evidence>
<evidence type="ECO:0000256" key="1">
    <source>
        <dbReference type="SAM" id="MobiDB-lite"/>
    </source>
</evidence>
<sequence>MPIPPVLGTPPLSPQGYFPPHPCGQPSILSIQAAPTPAHQAQLQEVVPKVGVEDPDGEQVEVEGFQAHPGEDTEQEVVVDGPPGPAGSIRALRATPHSDQEGQIQQEQAATQGHVDLRGIF</sequence>
<evidence type="ECO:0000313" key="3">
    <source>
        <dbReference type="Proteomes" id="UP001266305"/>
    </source>
</evidence>
<feature type="compositionally biased region" description="Pro residues" evidence="1">
    <location>
        <begin position="1"/>
        <end position="23"/>
    </location>
</feature>
<dbReference type="Proteomes" id="UP001266305">
    <property type="component" value="Unassembled WGS sequence"/>
</dbReference>